<feature type="region of interest" description="Disordered" evidence="1">
    <location>
        <begin position="1"/>
        <end position="27"/>
    </location>
</feature>
<organism evidence="2 3">
    <name type="scientific">Ralstonia phage RSL2</name>
    <dbReference type="NCBI Taxonomy" id="1585840"/>
    <lineage>
        <taxon>Viruses</taxon>
        <taxon>Duplodnaviria</taxon>
        <taxon>Heunggongvirae</taxon>
        <taxon>Uroviricota</taxon>
        <taxon>Caudoviricetes</taxon>
        <taxon>Chimalliviridae</taxon>
        <taxon>Chiangmaivirus</taxon>
        <taxon>Chiangmaivirus RSL2</taxon>
    </lineage>
</organism>
<protein>
    <submittedName>
        <fullName evidence="2">Uncharacterized protein</fullName>
    </submittedName>
</protein>
<dbReference type="Proteomes" id="UP000203794">
    <property type="component" value="Segment"/>
</dbReference>
<dbReference type="RefSeq" id="YP_009213039.1">
    <property type="nucleotide sequence ID" value="NC_028950.1"/>
</dbReference>
<feature type="compositionally biased region" description="Basic and acidic residues" evidence="1">
    <location>
        <begin position="222"/>
        <end position="238"/>
    </location>
</feature>
<dbReference type="GeneID" id="26639631"/>
<keyword evidence="3" id="KW-1185">Reference proteome</keyword>
<reference evidence="2 3" key="1">
    <citation type="submission" date="2014-12" db="EMBL/GenBank/DDBJ databases">
        <title>Genome analysis of a novel jumbo phage RSL2 infecting the phytopathogen Ralstonia solanacearum.</title>
        <authorList>
            <person name="Kawasaki T."/>
            <person name="Fujie M."/>
            <person name="Chatchawankanphanich O."/>
            <person name="Ogata H."/>
            <person name="Yamada T."/>
        </authorList>
    </citation>
    <scope>NUCLEOTIDE SEQUENCE [LARGE SCALE GENOMIC DNA]</scope>
    <source>
        <strain evidence="2 3">RSL2</strain>
    </source>
</reference>
<evidence type="ECO:0000313" key="3">
    <source>
        <dbReference type="Proteomes" id="UP000203794"/>
    </source>
</evidence>
<sequence length="253" mass="28105">MTQKSAGRRQKDAERRAAAGMTNGKKSFDREKTSRCWYQLKEVHLRSQKNINKLAELIAQYNHPVVMMKIAKNGDQEAFDAEIAKIQPAVAEMAKEFQALWESHGNIRKLCLSYEELSKAYRIFEAYQAFDIDIFNRFQPIIGALNVIYNKALKQLLEAQDALTVEQIEAARAAGTELAILGEGDVPQAAKEVEAPAEGMEGISAEGEDALKPSEIINQPAEGRRPTDFDIDTTKDVEPNNVDPRVGAGLISI</sequence>
<dbReference type="OrthoDB" id="31891at10239"/>
<dbReference type="EMBL" id="AP014693">
    <property type="protein sequence ID" value="BAQ02718.1"/>
    <property type="molecule type" value="Genomic_DNA"/>
</dbReference>
<evidence type="ECO:0000313" key="2">
    <source>
        <dbReference type="EMBL" id="BAQ02718.1"/>
    </source>
</evidence>
<evidence type="ECO:0000256" key="1">
    <source>
        <dbReference type="SAM" id="MobiDB-lite"/>
    </source>
</evidence>
<accession>A0A0A8J9I4</accession>
<dbReference type="KEGG" id="vg:26639631"/>
<proteinExistence type="predicted"/>
<name>A0A0A8J9I4_9CAUD</name>
<feature type="region of interest" description="Disordered" evidence="1">
    <location>
        <begin position="202"/>
        <end position="253"/>
    </location>
</feature>